<reference evidence="2 3" key="1">
    <citation type="submission" date="2024-04" db="EMBL/GenBank/DDBJ databases">
        <authorList>
            <person name="Fracassetti M."/>
        </authorList>
    </citation>
    <scope>NUCLEOTIDE SEQUENCE [LARGE SCALE GENOMIC DNA]</scope>
</reference>
<keyword evidence="3" id="KW-1185">Reference proteome</keyword>
<evidence type="ECO:0000256" key="1">
    <source>
        <dbReference type="SAM" id="MobiDB-lite"/>
    </source>
</evidence>
<protein>
    <submittedName>
        <fullName evidence="2">Uncharacterized protein</fullName>
    </submittedName>
</protein>
<proteinExistence type="predicted"/>
<evidence type="ECO:0000313" key="2">
    <source>
        <dbReference type="EMBL" id="CAL1396736.1"/>
    </source>
</evidence>
<organism evidence="2 3">
    <name type="scientific">Linum trigynum</name>
    <dbReference type="NCBI Taxonomy" id="586398"/>
    <lineage>
        <taxon>Eukaryota</taxon>
        <taxon>Viridiplantae</taxon>
        <taxon>Streptophyta</taxon>
        <taxon>Embryophyta</taxon>
        <taxon>Tracheophyta</taxon>
        <taxon>Spermatophyta</taxon>
        <taxon>Magnoliopsida</taxon>
        <taxon>eudicotyledons</taxon>
        <taxon>Gunneridae</taxon>
        <taxon>Pentapetalae</taxon>
        <taxon>rosids</taxon>
        <taxon>fabids</taxon>
        <taxon>Malpighiales</taxon>
        <taxon>Linaceae</taxon>
        <taxon>Linum</taxon>
    </lineage>
</organism>
<name>A0AAV2FEL6_9ROSI</name>
<feature type="compositionally biased region" description="Polar residues" evidence="1">
    <location>
        <begin position="24"/>
        <end position="39"/>
    </location>
</feature>
<sequence>MSKSRLSTRGSTRISPDPAKKTGHTNPFSCQPGNSQTPRNPVKPGLAWLVNLLKRVSGLLCLSPVLAAASPFLRTARRANEEGKRRRSAWCWPAGQSDKEKHGSGRLETKTLQTYIAFHFQQRSRLPLPQPIDIATPGFFGGALRVAGGENHLRRSATIVPSPLPSARPPLIATSARPPPRPPVPPPFSLSVTNSFAGGDHFLIVFSFPLLRPEPLHYL</sequence>
<dbReference type="Proteomes" id="UP001497516">
    <property type="component" value="Chromosome 6"/>
</dbReference>
<gene>
    <name evidence="2" type="ORF">LTRI10_LOCUS37084</name>
</gene>
<feature type="compositionally biased region" description="Polar residues" evidence="1">
    <location>
        <begin position="1"/>
        <end position="14"/>
    </location>
</feature>
<dbReference type="EMBL" id="OZ034819">
    <property type="protein sequence ID" value="CAL1396736.1"/>
    <property type="molecule type" value="Genomic_DNA"/>
</dbReference>
<feature type="region of interest" description="Disordered" evidence="1">
    <location>
        <begin position="1"/>
        <end position="40"/>
    </location>
</feature>
<evidence type="ECO:0000313" key="3">
    <source>
        <dbReference type="Proteomes" id="UP001497516"/>
    </source>
</evidence>
<dbReference type="AlphaFoldDB" id="A0AAV2FEL6"/>
<accession>A0AAV2FEL6</accession>